<dbReference type="Proteomes" id="UP000606115">
    <property type="component" value="Unassembled WGS sequence"/>
</dbReference>
<feature type="region of interest" description="Disordered" evidence="1">
    <location>
        <begin position="1"/>
        <end position="29"/>
    </location>
</feature>
<feature type="compositionally biased region" description="Polar residues" evidence="1">
    <location>
        <begin position="1"/>
        <end position="11"/>
    </location>
</feature>
<dbReference type="RefSeq" id="WP_188687321.1">
    <property type="nucleotide sequence ID" value="NZ_BMKX01000012.1"/>
</dbReference>
<evidence type="ECO:0000256" key="1">
    <source>
        <dbReference type="SAM" id="MobiDB-lite"/>
    </source>
</evidence>
<organism evidence="2 3">
    <name type="scientific">Glutamicibacter ardleyensis</name>
    <dbReference type="NCBI Taxonomy" id="225894"/>
    <lineage>
        <taxon>Bacteria</taxon>
        <taxon>Bacillati</taxon>
        <taxon>Actinomycetota</taxon>
        <taxon>Actinomycetes</taxon>
        <taxon>Micrococcales</taxon>
        <taxon>Micrococcaceae</taxon>
        <taxon>Glutamicibacter</taxon>
    </lineage>
</organism>
<feature type="compositionally biased region" description="Basic and acidic residues" evidence="1">
    <location>
        <begin position="17"/>
        <end position="29"/>
    </location>
</feature>
<evidence type="ECO:0000313" key="3">
    <source>
        <dbReference type="Proteomes" id="UP000606115"/>
    </source>
</evidence>
<keyword evidence="3" id="KW-1185">Reference proteome</keyword>
<reference evidence="3" key="1">
    <citation type="journal article" date="2019" name="Int. J. Syst. Evol. Microbiol.">
        <title>The Global Catalogue of Microorganisms (GCM) 10K type strain sequencing project: providing services to taxonomists for standard genome sequencing and annotation.</title>
        <authorList>
            <consortium name="The Broad Institute Genomics Platform"/>
            <consortium name="The Broad Institute Genome Sequencing Center for Infectious Disease"/>
            <person name="Wu L."/>
            <person name="Ma J."/>
        </authorList>
    </citation>
    <scope>NUCLEOTIDE SEQUENCE [LARGE SCALE GENOMIC DNA]</scope>
    <source>
        <strain evidence="3">CGMCC 1.3685</strain>
    </source>
</reference>
<dbReference type="EMBL" id="BMKX01000012">
    <property type="protein sequence ID" value="GGJ72703.1"/>
    <property type="molecule type" value="Genomic_DNA"/>
</dbReference>
<evidence type="ECO:0000313" key="2">
    <source>
        <dbReference type="EMBL" id="GGJ72703.1"/>
    </source>
</evidence>
<dbReference type="GeneID" id="303305800"/>
<sequence length="52" mass="5995">MEPSNKNTEQTVPPIGDDERQNEQHNADIAQKLREAEERIKEVAHDVERGLK</sequence>
<comment type="caution">
    <text evidence="2">The sequence shown here is derived from an EMBL/GenBank/DDBJ whole genome shotgun (WGS) entry which is preliminary data.</text>
</comment>
<accession>A0ABQ2DTD2</accession>
<gene>
    <name evidence="2" type="ORF">GCM10007173_34640</name>
</gene>
<proteinExistence type="predicted"/>
<protein>
    <submittedName>
        <fullName evidence="2">Uncharacterized protein</fullName>
    </submittedName>
</protein>
<name>A0ABQ2DTD2_9MICC</name>